<accession>A0A0F0LHW4</accession>
<dbReference type="AlphaFoldDB" id="A0A0F0LHW4"/>
<sequence length="160" mass="16185">MNMGQRAIAVALASVLLCGAATGCSVIASEIDHRAGETTGYGSIAEAVVAASPRVLAVEDLGKSLNGFAYRLDLSLVTDSGEPFSAEELDAVVEAIWGAVPWEPNAIEITAGADTTDGHEVVDLRAAANGLAPLGVTNAGTGGVGLTGMTERYGAWTGPR</sequence>
<dbReference type="RefSeq" id="WP_045272573.1">
    <property type="nucleotide sequence ID" value="NZ_JYIX01000036.1"/>
</dbReference>
<dbReference type="Proteomes" id="UP000033740">
    <property type="component" value="Unassembled WGS sequence"/>
</dbReference>
<name>A0A0F0LHW4_9MICO</name>
<evidence type="ECO:0000256" key="1">
    <source>
        <dbReference type="SAM" id="SignalP"/>
    </source>
</evidence>
<dbReference type="EMBL" id="JYIX01000036">
    <property type="protein sequence ID" value="KJL32723.1"/>
    <property type="molecule type" value="Genomic_DNA"/>
</dbReference>
<feature type="chain" id="PRO_5002445386" description="Lipoprotein" evidence="1">
    <location>
        <begin position="29"/>
        <end position="160"/>
    </location>
</feature>
<evidence type="ECO:0000313" key="3">
    <source>
        <dbReference type="Proteomes" id="UP000033740"/>
    </source>
</evidence>
<comment type="caution">
    <text evidence="2">The sequence shown here is derived from an EMBL/GenBank/DDBJ whole genome shotgun (WGS) entry which is preliminary data.</text>
</comment>
<dbReference type="PATRIC" id="fig|582680.6.peg.2568"/>
<feature type="signal peptide" evidence="1">
    <location>
        <begin position="1"/>
        <end position="28"/>
    </location>
</feature>
<proteinExistence type="predicted"/>
<dbReference type="PROSITE" id="PS51257">
    <property type="entry name" value="PROKAR_LIPOPROTEIN"/>
    <property type="match status" value="1"/>
</dbReference>
<evidence type="ECO:0000313" key="2">
    <source>
        <dbReference type="EMBL" id="KJL32723.1"/>
    </source>
</evidence>
<evidence type="ECO:0008006" key="4">
    <source>
        <dbReference type="Google" id="ProtNLM"/>
    </source>
</evidence>
<keyword evidence="1" id="KW-0732">Signal</keyword>
<reference evidence="2 3" key="1">
    <citation type="submission" date="2015-02" db="EMBL/GenBank/DDBJ databases">
        <title>Draft genome sequences of ten Microbacterium spp. with emphasis on heavy metal contaminated environments.</title>
        <authorList>
            <person name="Corretto E."/>
        </authorList>
    </citation>
    <scope>NUCLEOTIDE SEQUENCE [LARGE SCALE GENOMIC DNA]</scope>
    <source>
        <strain evidence="2 3">ARN176</strain>
    </source>
</reference>
<protein>
    <recommendedName>
        <fullName evidence="4">Lipoprotein</fullName>
    </recommendedName>
</protein>
<keyword evidence="3" id="KW-1185">Reference proteome</keyword>
<gene>
    <name evidence="2" type="ORF">RS86_02505</name>
</gene>
<organism evidence="2 3">
    <name type="scientific">Microbacterium azadirachtae</name>
    <dbReference type="NCBI Taxonomy" id="582680"/>
    <lineage>
        <taxon>Bacteria</taxon>
        <taxon>Bacillati</taxon>
        <taxon>Actinomycetota</taxon>
        <taxon>Actinomycetes</taxon>
        <taxon>Micrococcales</taxon>
        <taxon>Microbacteriaceae</taxon>
        <taxon>Microbacterium</taxon>
    </lineage>
</organism>